<sequence>MKILFFCPWSSKKKWLQRIKLKFKGHRIYTLQDKFNFHDIESAIIWNLPNEIFSKLINLKLIFSLGAGTDHILNLSDYKNTPIIRIKDLNMAKRMSNHVHSQILNFQLKLNYYQKAQKNKIWLEEIETFHNKDFTVGILGAGFLGTAIGKYLQRLNYEVIGYKSSVYESNISFPIFTKRKINNFIKESDILVSILPLTPKTNNFIDQSFLKKMKKNALLINVGRGELLNEEHLIEHLKINKNFFASLDVFKNEPLTKKHKFWNHPNITITPHIAAISDVESSVTYMYQRFLSYKKNGKIISDVNLKKGY</sequence>
<proteinExistence type="predicted"/>
<reference evidence="4" key="1">
    <citation type="submission" date="2018-05" db="EMBL/GenBank/DDBJ databases">
        <authorList>
            <person name="Lanie J.A."/>
            <person name="Ng W.-L."/>
            <person name="Kazmierczak K.M."/>
            <person name="Andrzejewski T.M."/>
            <person name="Davidsen T.M."/>
            <person name="Wayne K.J."/>
            <person name="Tettelin H."/>
            <person name="Glass J.I."/>
            <person name="Rusch D."/>
            <person name="Podicherti R."/>
            <person name="Tsui H.-C.T."/>
            <person name="Winkler M.E."/>
        </authorList>
    </citation>
    <scope>NUCLEOTIDE SEQUENCE</scope>
</reference>
<accession>A0A382JMT4</accession>
<protein>
    <recommendedName>
        <fullName evidence="3">D-isomer specific 2-hydroxyacid dehydrogenase NAD-binding domain-containing protein</fullName>
    </recommendedName>
</protein>
<evidence type="ECO:0000313" key="4">
    <source>
        <dbReference type="EMBL" id="SVC12652.1"/>
    </source>
</evidence>
<dbReference type="GO" id="GO:0051287">
    <property type="term" value="F:NAD binding"/>
    <property type="evidence" value="ECO:0007669"/>
    <property type="project" value="InterPro"/>
</dbReference>
<evidence type="ECO:0000256" key="1">
    <source>
        <dbReference type="ARBA" id="ARBA00023002"/>
    </source>
</evidence>
<dbReference type="InterPro" id="IPR006140">
    <property type="entry name" value="D-isomer_DH_NAD-bd"/>
</dbReference>
<dbReference type="InterPro" id="IPR036291">
    <property type="entry name" value="NAD(P)-bd_dom_sf"/>
</dbReference>
<dbReference type="AlphaFoldDB" id="A0A382JMT4"/>
<evidence type="ECO:0000259" key="3">
    <source>
        <dbReference type="Pfam" id="PF02826"/>
    </source>
</evidence>
<organism evidence="4">
    <name type="scientific">marine metagenome</name>
    <dbReference type="NCBI Taxonomy" id="408172"/>
    <lineage>
        <taxon>unclassified sequences</taxon>
        <taxon>metagenomes</taxon>
        <taxon>ecological metagenomes</taxon>
    </lineage>
</organism>
<name>A0A382JMT4_9ZZZZ</name>
<dbReference type="SUPFAM" id="SSF51735">
    <property type="entry name" value="NAD(P)-binding Rossmann-fold domains"/>
    <property type="match status" value="1"/>
</dbReference>
<dbReference type="Pfam" id="PF02826">
    <property type="entry name" value="2-Hacid_dh_C"/>
    <property type="match status" value="1"/>
</dbReference>
<evidence type="ECO:0000256" key="2">
    <source>
        <dbReference type="ARBA" id="ARBA00023027"/>
    </source>
</evidence>
<dbReference type="PROSITE" id="PS00671">
    <property type="entry name" value="D_2_HYDROXYACID_DH_3"/>
    <property type="match status" value="1"/>
</dbReference>
<dbReference type="EMBL" id="UINC01074951">
    <property type="protein sequence ID" value="SVC12652.1"/>
    <property type="molecule type" value="Genomic_DNA"/>
</dbReference>
<keyword evidence="1" id="KW-0560">Oxidoreductase</keyword>
<feature type="domain" description="D-isomer specific 2-hydroxyacid dehydrogenase NAD-binding" evidence="3">
    <location>
        <begin position="102"/>
        <end position="274"/>
    </location>
</feature>
<gene>
    <name evidence="4" type="ORF">METZ01_LOCUS265506</name>
</gene>
<dbReference type="PANTHER" id="PTHR43333:SF1">
    <property type="entry name" value="D-ISOMER SPECIFIC 2-HYDROXYACID DEHYDROGENASE NAD-BINDING DOMAIN-CONTAINING PROTEIN"/>
    <property type="match status" value="1"/>
</dbReference>
<dbReference type="InterPro" id="IPR029753">
    <property type="entry name" value="D-isomer_DH_CS"/>
</dbReference>
<dbReference type="Gene3D" id="3.40.50.720">
    <property type="entry name" value="NAD(P)-binding Rossmann-like Domain"/>
    <property type="match status" value="2"/>
</dbReference>
<dbReference type="SUPFAM" id="SSF52283">
    <property type="entry name" value="Formate/glycerate dehydrogenase catalytic domain-like"/>
    <property type="match status" value="1"/>
</dbReference>
<dbReference type="PANTHER" id="PTHR43333">
    <property type="entry name" value="2-HACID_DH_C DOMAIN-CONTAINING PROTEIN"/>
    <property type="match status" value="1"/>
</dbReference>
<keyword evidence="2" id="KW-0520">NAD</keyword>
<dbReference type="GO" id="GO:0016491">
    <property type="term" value="F:oxidoreductase activity"/>
    <property type="evidence" value="ECO:0007669"/>
    <property type="project" value="UniProtKB-KW"/>
</dbReference>